<evidence type="ECO:0000313" key="1">
    <source>
        <dbReference type="EMBL" id="GFD37549.1"/>
    </source>
</evidence>
<sequence>HMVMTDKTLLVVEIETADTLADDVDIVFCSTVVG</sequence>
<gene>
    <name evidence="1" type="ORF">Tci_909518</name>
</gene>
<organism evidence="1">
    <name type="scientific">Tanacetum cinerariifolium</name>
    <name type="common">Dalmatian daisy</name>
    <name type="synonym">Chrysanthemum cinerariifolium</name>
    <dbReference type="NCBI Taxonomy" id="118510"/>
    <lineage>
        <taxon>Eukaryota</taxon>
        <taxon>Viridiplantae</taxon>
        <taxon>Streptophyta</taxon>
        <taxon>Embryophyta</taxon>
        <taxon>Tracheophyta</taxon>
        <taxon>Spermatophyta</taxon>
        <taxon>Magnoliopsida</taxon>
        <taxon>eudicotyledons</taxon>
        <taxon>Gunneridae</taxon>
        <taxon>Pentapetalae</taxon>
        <taxon>asterids</taxon>
        <taxon>campanulids</taxon>
        <taxon>Asterales</taxon>
        <taxon>Asteraceae</taxon>
        <taxon>Asteroideae</taxon>
        <taxon>Anthemideae</taxon>
        <taxon>Anthemidinae</taxon>
        <taxon>Tanacetum</taxon>
    </lineage>
</organism>
<reference evidence="1" key="1">
    <citation type="journal article" date="2019" name="Sci. Rep.">
        <title>Draft genome of Tanacetum cinerariifolium, the natural source of mosquito coil.</title>
        <authorList>
            <person name="Yamashiro T."/>
            <person name="Shiraishi A."/>
            <person name="Satake H."/>
            <person name="Nakayama K."/>
        </authorList>
    </citation>
    <scope>NUCLEOTIDE SEQUENCE</scope>
</reference>
<dbReference type="EMBL" id="BKCJ011487456">
    <property type="protein sequence ID" value="GFD37549.1"/>
    <property type="molecule type" value="Genomic_DNA"/>
</dbReference>
<accession>A0A699VTA0</accession>
<feature type="non-terminal residue" evidence="1">
    <location>
        <position position="1"/>
    </location>
</feature>
<name>A0A699VTA0_TANCI</name>
<proteinExistence type="predicted"/>
<dbReference type="AlphaFoldDB" id="A0A699VTA0"/>
<protein>
    <submittedName>
        <fullName evidence="1">Uncharacterized protein</fullName>
    </submittedName>
</protein>
<comment type="caution">
    <text evidence="1">The sequence shown here is derived from an EMBL/GenBank/DDBJ whole genome shotgun (WGS) entry which is preliminary data.</text>
</comment>